<name>A0A9X4PCW6_9PAST</name>
<keyword evidence="9 16" id="KW-1278">Translocase</keyword>
<dbReference type="Proteomes" id="UP001155500">
    <property type="component" value="Unassembled WGS sequence"/>
</dbReference>
<evidence type="ECO:0000256" key="10">
    <source>
        <dbReference type="ARBA" id="ARBA00022989"/>
    </source>
</evidence>
<evidence type="ECO:0000256" key="16">
    <source>
        <dbReference type="HAMAP-Rule" id="MF_00404"/>
    </source>
</evidence>
<dbReference type="GO" id="GO:0015081">
    <property type="term" value="F:sodium ion transmembrane transporter activity"/>
    <property type="evidence" value="ECO:0007669"/>
    <property type="project" value="UniProtKB-UniRule"/>
</dbReference>
<keyword evidence="6 16" id="KW-0813">Transport</keyword>
<evidence type="ECO:0000313" key="18">
    <source>
        <dbReference type="EMBL" id="MDG6895261.1"/>
    </source>
</evidence>
<evidence type="ECO:0000256" key="1">
    <source>
        <dbReference type="ARBA" id="ARBA00001959"/>
    </source>
</evidence>
<keyword evidence="12 16" id="KW-0406">Ion transport</keyword>
<protein>
    <recommendedName>
        <fullName evidence="16">Probable oxaloacetate decarboxylase gamma chain</fullName>
        <ecNumber evidence="16">7.2.4.2</ecNumber>
    </recommendedName>
</protein>
<evidence type="ECO:0000313" key="19">
    <source>
        <dbReference type="Proteomes" id="UP001155500"/>
    </source>
</evidence>
<comment type="subcellular location">
    <subcellularLocation>
        <location evidence="3 16 17">Cell membrane</location>
        <topology evidence="3 16 17">Single-pass membrane protein</topology>
    </subcellularLocation>
</comment>
<comment type="caution">
    <text evidence="18">The sequence shown here is derived from an EMBL/GenBank/DDBJ whole genome shotgun (WGS) entry which is preliminary data.</text>
</comment>
<comment type="subunit">
    <text evidence="5 16">Heterotrimer of an alpha, a beta and a gamma subunit.</text>
</comment>
<dbReference type="GO" id="GO:0005886">
    <property type="term" value="C:plasma membrane"/>
    <property type="evidence" value="ECO:0007669"/>
    <property type="project" value="UniProtKB-SubCell"/>
</dbReference>
<keyword evidence="8 16" id="KW-0812">Transmembrane</keyword>
<evidence type="ECO:0000256" key="2">
    <source>
        <dbReference type="ARBA" id="ARBA00003002"/>
    </source>
</evidence>
<evidence type="ECO:0000256" key="6">
    <source>
        <dbReference type="ARBA" id="ARBA00022448"/>
    </source>
</evidence>
<comment type="cofactor">
    <cofactor evidence="1 16 17">
        <name>Na(+)</name>
        <dbReference type="ChEBI" id="CHEBI:29101"/>
    </cofactor>
</comment>
<feature type="transmembrane region" description="Helical" evidence="16 17">
    <location>
        <begin position="12"/>
        <end position="32"/>
    </location>
</feature>
<dbReference type="InterPro" id="IPR005899">
    <property type="entry name" value="Na_pump_deCOase"/>
</dbReference>
<evidence type="ECO:0000256" key="12">
    <source>
        <dbReference type="ARBA" id="ARBA00023065"/>
    </source>
</evidence>
<dbReference type="HAMAP" id="MF_00404">
    <property type="entry name" value="OadG"/>
    <property type="match status" value="1"/>
</dbReference>
<evidence type="ECO:0000256" key="7">
    <source>
        <dbReference type="ARBA" id="ARBA00022475"/>
    </source>
</evidence>
<proteinExistence type="inferred from homology"/>
<organism evidence="18 19">
    <name type="scientific">Volucribacter amazonae</name>
    <dbReference type="NCBI Taxonomy" id="256731"/>
    <lineage>
        <taxon>Bacteria</taxon>
        <taxon>Pseudomonadati</taxon>
        <taxon>Pseudomonadota</taxon>
        <taxon>Gammaproteobacteria</taxon>
        <taxon>Pasteurellales</taxon>
        <taxon>Pasteurellaceae</taxon>
        <taxon>Volucribacter</taxon>
    </lineage>
</organism>
<dbReference type="EC" id="7.2.4.2" evidence="16"/>
<evidence type="ECO:0000256" key="13">
    <source>
        <dbReference type="ARBA" id="ARBA00023136"/>
    </source>
</evidence>
<evidence type="ECO:0000256" key="4">
    <source>
        <dbReference type="ARBA" id="ARBA00005844"/>
    </source>
</evidence>
<evidence type="ECO:0000256" key="11">
    <source>
        <dbReference type="ARBA" id="ARBA00023053"/>
    </source>
</evidence>
<evidence type="ECO:0000256" key="14">
    <source>
        <dbReference type="ARBA" id="ARBA00023201"/>
    </source>
</evidence>
<dbReference type="RefSeq" id="WP_279572679.1">
    <property type="nucleotide sequence ID" value="NZ_LWID01000001.1"/>
</dbReference>
<evidence type="ECO:0000256" key="5">
    <source>
        <dbReference type="ARBA" id="ARBA00011869"/>
    </source>
</evidence>
<keyword evidence="13 16" id="KW-0472">Membrane</keyword>
<dbReference type="GO" id="GO:0008948">
    <property type="term" value="F:oxaloacetate decarboxylase activity"/>
    <property type="evidence" value="ECO:0007669"/>
    <property type="project" value="UniProtKB-UniRule"/>
</dbReference>
<dbReference type="GO" id="GO:0036376">
    <property type="term" value="P:sodium ion export across plasma membrane"/>
    <property type="evidence" value="ECO:0007669"/>
    <property type="project" value="InterPro"/>
</dbReference>
<dbReference type="InterPro" id="IPR023424">
    <property type="entry name" value="OadG"/>
</dbReference>
<dbReference type="GO" id="GO:0015451">
    <property type="term" value="F:decarboxylation-driven active transmembrane transporter activity"/>
    <property type="evidence" value="ECO:0007669"/>
    <property type="project" value="UniProtKB-EC"/>
</dbReference>
<evidence type="ECO:0000256" key="3">
    <source>
        <dbReference type="ARBA" id="ARBA00004162"/>
    </source>
</evidence>
<evidence type="ECO:0000256" key="9">
    <source>
        <dbReference type="ARBA" id="ARBA00022967"/>
    </source>
</evidence>
<keyword evidence="11 16" id="KW-0915">Sodium</keyword>
<evidence type="ECO:0000256" key="15">
    <source>
        <dbReference type="ARBA" id="ARBA00048176"/>
    </source>
</evidence>
<reference evidence="18" key="1">
    <citation type="submission" date="2016-03" db="EMBL/GenBank/DDBJ databases">
        <title>Co-evolution between Pasteurellaceae and their hosts.</title>
        <authorList>
            <person name="Hansen M.J."/>
            <person name="Bojesen A.M."/>
            <person name="Planet P."/>
        </authorList>
    </citation>
    <scope>NUCLEOTIDE SEQUENCE</scope>
    <source>
        <strain evidence="18">146/S8/89</strain>
    </source>
</reference>
<accession>A0A9X4PCW6</accession>
<dbReference type="EMBL" id="LWID01000001">
    <property type="protein sequence ID" value="MDG6895261.1"/>
    <property type="molecule type" value="Genomic_DNA"/>
</dbReference>
<dbReference type="Pfam" id="PF04277">
    <property type="entry name" value="OAD_gamma"/>
    <property type="match status" value="1"/>
</dbReference>
<keyword evidence="10 16" id="KW-1133">Transmembrane helix</keyword>
<comment type="similarity">
    <text evidence="4 16 17">Belongs to the OadG family.</text>
</comment>
<dbReference type="NCBIfam" id="NF002792">
    <property type="entry name" value="PRK02919.1"/>
    <property type="match status" value="1"/>
</dbReference>
<keyword evidence="14 16" id="KW-0739">Sodium transport</keyword>
<sequence length="89" mass="10179">MSEIQLLQHGINLMIVGMGFVLFFLLILIYAISFMSKLINRFFPETVIPNENLKPITPADDELARLRPVIIAAVHHHRRQQGQKSLQGE</sequence>
<keyword evidence="19" id="KW-1185">Reference proteome</keyword>
<comment type="catalytic activity">
    <reaction evidence="15 16 17">
        <text>oxaloacetate + 2 Na(+)(in) + H(+) = pyruvate + 2 Na(+)(out) + CO2</text>
        <dbReference type="Rhea" id="RHEA:57724"/>
        <dbReference type="ChEBI" id="CHEBI:15361"/>
        <dbReference type="ChEBI" id="CHEBI:15378"/>
        <dbReference type="ChEBI" id="CHEBI:16452"/>
        <dbReference type="ChEBI" id="CHEBI:16526"/>
        <dbReference type="ChEBI" id="CHEBI:29101"/>
        <dbReference type="EC" id="7.2.4.2"/>
    </reaction>
</comment>
<gene>
    <name evidence="16" type="primary">oadG</name>
    <name evidence="18" type="ORF">A6A20_06430</name>
</gene>
<comment type="function">
    <text evidence="2 16 17">Catalyzes the decarboxylation of oxaloacetate coupled to Na(+) translocation.</text>
</comment>
<keyword evidence="7 16" id="KW-1003">Cell membrane</keyword>
<dbReference type="AlphaFoldDB" id="A0A9X4PCW6"/>
<dbReference type="NCBIfam" id="TIGR01195">
    <property type="entry name" value="oadG_fam"/>
    <property type="match status" value="1"/>
</dbReference>
<evidence type="ECO:0000256" key="8">
    <source>
        <dbReference type="ARBA" id="ARBA00022692"/>
    </source>
</evidence>
<evidence type="ECO:0000256" key="17">
    <source>
        <dbReference type="RuleBase" id="RU004278"/>
    </source>
</evidence>